<evidence type="ECO:0000313" key="2">
    <source>
        <dbReference type="Proteomes" id="UP000239757"/>
    </source>
</evidence>
<gene>
    <name evidence="1" type="ORF">GOBAR_AA00376</name>
</gene>
<dbReference type="AlphaFoldDB" id="A0A2P5YX58"/>
<reference evidence="1 2" key="1">
    <citation type="submission" date="2015-01" db="EMBL/GenBank/DDBJ databases">
        <title>Genome of allotetraploid Gossypium barbadense reveals genomic plasticity and fiber elongation in cotton evolution.</title>
        <authorList>
            <person name="Chen X."/>
            <person name="Liu X."/>
            <person name="Zhao B."/>
            <person name="Zheng H."/>
            <person name="Hu Y."/>
            <person name="Lu G."/>
            <person name="Yang C."/>
            <person name="Chen J."/>
            <person name="Shan C."/>
            <person name="Zhang L."/>
            <person name="Zhou Y."/>
            <person name="Wang L."/>
            <person name="Guo W."/>
            <person name="Bai Y."/>
            <person name="Ruan J."/>
            <person name="Shangguan X."/>
            <person name="Mao Y."/>
            <person name="Jiang J."/>
            <person name="Zhu Y."/>
            <person name="Lei J."/>
            <person name="Kang H."/>
            <person name="Chen S."/>
            <person name="He X."/>
            <person name="Wang R."/>
            <person name="Wang Y."/>
            <person name="Chen J."/>
            <person name="Wang L."/>
            <person name="Yu S."/>
            <person name="Wang B."/>
            <person name="Wei J."/>
            <person name="Song S."/>
            <person name="Lu X."/>
            <person name="Gao Z."/>
            <person name="Gu W."/>
            <person name="Deng X."/>
            <person name="Ma D."/>
            <person name="Wang S."/>
            <person name="Liang W."/>
            <person name="Fang L."/>
            <person name="Cai C."/>
            <person name="Zhu X."/>
            <person name="Zhou B."/>
            <person name="Zhang Y."/>
            <person name="Chen Z."/>
            <person name="Xu S."/>
            <person name="Zhu R."/>
            <person name="Wang S."/>
            <person name="Zhang T."/>
            <person name="Zhao G."/>
        </authorList>
    </citation>
    <scope>NUCLEOTIDE SEQUENCE [LARGE SCALE GENOMIC DNA]</scope>
    <source>
        <strain evidence="2">cv. Xinhai21</strain>
        <tissue evidence="1">Leaf</tissue>
    </source>
</reference>
<dbReference type="Proteomes" id="UP000239757">
    <property type="component" value="Unassembled WGS sequence"/>
</dbReference>
<accession>A0A2P5YX58</accession>
<evidence type="ECO:0000313" key="1">
    <source>
        <dbReference type="EMBL" id="PPS20174.1"/>
    </source>
</evidence>
<protein>
    <submittedName>
        <fullName evidence="1">Uncharacterized protein</fullName>
    </submittedName>
</protein>
<name>A0A2P5YX58_GOSBA</name>
<sequence length="125" mass="14651">MFMSHGHGNLSHPCVGKKLFALFAHGCIARSCHYPWCRLSIRHALVPGRVVLESLCSMFWWCEEFALLIAANNFINIRFKTSTVYLKSAEFGMHYLNCTIWENTEYRERNFSIWLRSRNARICCI</sequence>
<dbReference type="EMBL" id="KZ662711">
    <property type="protein sequence ID" value="PPS20174.1"/>
    <property type="molecule type" value="Genomic_DNA"/>
</dbReference>
<proteinExistence type="predicted"/>
<organism evidence="1 2">
    <name type="scientific">Gossypium barbadense</name>
    <name type="common">Sea Island cotton</name>
    <name type="synonym">Hibiscus barbadensis</name>
    <dbReference type="NCBI Taxonomy" id="3634"/>
    <lineage>
        <taxon>Eukaryota</taxon>
        <taxon>Viridiplantae</taxon>
        <taxon>Streptophyta</taxon>
        <taxon>Embryophyta</taxon>
        <taxon>Tracheophyta</taxon>
        <taxon>Spermatophyta</taxon>
        <taxon>Magnoliopsida</taxon>
        <taxon>eudicotyledons</taxon>
        <taxon>Gunneridae</taxon>
        <taxon>Pentapetalae</taxon>
        <taxon>rosids</taxon>
        <taxon>malvids</taxon>
        <taxon>Malvales</taxon>
        <taxon>Malvaceae</taxon>
        <taxon>Malvoideae</taxon>
        <taxon>Gossypium</taxon>
    </lineage>
</organism>